<dbReference type="GO" id="GO:0005740">
    <property type="term" value="C:mitochondrial envelope"/>
    <property type="evidence" value="ECO:0007669"/>
    <property type="project" value="InterPro"/>
</dbReference>
<feature type="region of interest" description="Disordered" evidence="3">
    <location>
        <begin position="25"/>
        <end position="53"/>
    </location>
</feature>
<dbReference type="InterPro" id="IPR002124">
    <property type="entry name" value="Cyt_c_oxidase_su5b"/>
</dbReference>
<keyword evidence="2" id="KW-0862">Zinc</keyword>
<evidence type="ECO:0000313" key="5">
    <source>
        <dbReference type="Proteomes" id="UP000799049"/>
    </source>
</evidence>
<accession>A0A8K0F0K7</accession>
<dbReference type="Pfam" id="PF01215">
    <property type="entry name" value="COX5B"/>
    <property type="match status" value="1"/>
</dbReference>
<evidence type="ECO:0000256" key="3">
    <source>
        <dbReference type="SAM" id="MobiDB-lite"/>
    </source>
</evidence>
<dbReference type="PROSITE" id="PS51359">
    <property type="entry name" value="COX5B_2"/>
    <property type="match status" value="1"/>
</dbReference>
<evidence type="ECO:0000256" key="2">
    <source>
        <dbReference type="ARBA" id="ARBA00022833"/>
    </source>
</evidence>
<dbReference type="GO" id="GO:0006123">
    <property type="term" value="P:mitochondrial electron transport, cytochrome c to oxygen"/>
    <property type="evidence" value="ECO:0007669"/>
    <property type="project" value="InterPro"/>
</dbReference>
<dbReference type="Gene3D" id="2.60.11.10">
    <property type="entry name" value="Cytochrome c oxidase, subunit Vb"/>
    <property type="match status" value="1"/>
</dbReference>
<keyword evidence="5" id="KW-1185">Reference proteome</keyword>
<dbReference type="EMBL" id="VRVR01000042">
    <property type="protein sequence ID" value="KAF0852361.1"/>
    <property type="molecule type" value="Genomic_DNA"/>
</dbReference>
<comment type="caution">
    <text evidence="4">The sequence shown here is derived from an EMBL/GenBank/DDBJ whole genome shotgun (WGS) entry which is preliminary data.</text>
</comment>
<reference evidence="4" key="1">
    <citation type="submission" date="2019-09" db="EMBL/GenBank/DDBJ databases">
        <title>The Mitochondrial Proteome of the Jakobid, Andalucia godoyi, a Protist With the Most Gene-Rich and Bacteria-Like Mitochondrial Genome.</title>
        <authorList>
            <person name="Gray M.W."/>
            <person name="Burger G."/>
            <person name="Derelle R."/>
            <person name="Klimes V."/>
            <person name="Leger M."/>
            <person name="Sarrasin M."/>
            <person name="Vlcek C."/>
            <person name="Roger A.J."/>
            <person name="Elias M."/>
            <person name="Lang B.F."/>
        </authorList>
    </citation>
    <scope>NUCLEOTIDE SEQUENCE</scope>
    <source>
        <strain evidence="4">And28</strain>
    </source>
</reference>
<dbReference type="Proteomes" id="UP000799049">
    <property type="component" value="Unassembled WGS sequence"/>
</dbReference>
<gene>
    <name evidence="4" type="ORF">ANDGO_00915</name>
</gene>
<evidence type="ECO:0000256" key="1">
    <source>
        <dbReference type="ARBA" id="ARBA00022723"/>
    </source>
</evidence>
<dbReference type="OrthoDB" id="10249250at2759"/>
<proteinExistence type="predicted"/>
<dbReference type="InterPro" id="IPR036972">
    <property type="entry name" value="Cyt_c_oxidase_su5b_sf"/>
</dbReference>
<dbReference type="PANTHER" id="PTHR10122">
    <property type="entry name" value="CYTOCHROME C OXIDASE SUBUNIT 5B, MITOCHONDRIAL"/>
    <property type="match status" value="1"/>
</dbReference>
<dbReference type="AlphaFoldDB" id="A0A8K0F0K7"/>
<keyword evidence="1" id="KW-0479">Metal-binding</keyword>
<name>A0A8K0F0K7_ANDGO</name>
<protein>
    <submittedName>
        <fullName evidence="4">Mitochondrial Complex IV (CIV) cytochrome c:O2 oxidoreductase subunit 5b (Cox5b)</fullName>
    </submittedName>
</protein>
<dbReference type="PANTHER" id="PTHR10122:SF0">
    <property type="entry name" value="CYTOCHROME C OXIDASE SUBUNIT 5B, ISOFORM A-RELATED"/>
    <property type="match status" value="1"/>
</dbReference>
<dbReference type="GO" id="GO:0045277">
    <property type="term" value="C:respiratory chain complex IV"/>
    <property type="evidence" value="ECO:0007669"/>
    <property type="project" value="InterPro"/>
</dbReference>
<dbReference type="SUPFAM" id="SSF57802">
    <property type="entry name" value="Rubredoxin-like"/>
    <property type="match status" value="1"/>
</dbReference>
<sequence>MLSISRTVRSLMSRSFAVRRFGSAAPVSSDAAAQPTQASATGPEAEQQHHSFDSGVIVGPFGTKTNPVVVKTVFSERVVGCPGECKEGVNEGLRWWVMQVGSDYECPECGQWFKLVKDASTGHH</sequence>
<dbReference type="GO" id="GO:0046872">
    <property type="term" value="F:metal ion binding"/>
    <property type="evidence" value="ECO:0007669"/>
    <property type="project" value="UniProtKB-KW"/>
</dbReference>
<organism evidence="4 5">
    <name type="scientific">Andalucia godoyi</name>
    <name type="common">Flagellate</name>
    <dbReference type="NCBI Taxonomy" id="505711"/>
    <lineage>
        <taxon>Eukaryota</taxon>
        <taxon>Discoba</taxon>
        <taxon>Jakobida</taxon>
        <taxon>Andalucina</taxon>
        <taxon>Andaluciidae</taxon>
        <taxon>Andalucia</taxon>
    </lineage>
</organism>
<evidence type="ECO:0000313" key="4">
    <source>
        <dbReference type="EMBL" id="KAF0852361.1"/>
    </source>
</evidence>